<feature type="transmembrane region" description="Helical" evidence="1">
    <location>
        <begin position="65"/>
        <end position="85"/>
    </location>
</feature>
<sequence>MRFLTKFFSMNDNVSTNNTEKCEGLFQRTRNKFAVLQEIGFERNENRLRELLKDERDLVQFPIPLFLPAFLVWLFMLLFPLVLILDPTNALNMSVNINGLVGFYLPMLSTVFVFILNQKFLVPQLVFKKRYATYFVCNSVLVVATLFFREVAFFVMERSPNEGVGDFFSSYCFSFVKGHFGVWPVISFTILVVFVCILCVLYHVMFRQIVRAFILREQKRSELQYELDFLKNQLSPHFLFNTLNNISALIQIDPKRAESSMNKLSQLLRMMLYQVKDKYITLQEDVDILQKYADLEKLRLDESFDFVFNVNLENPNLMIEPLLVMPLMENAMKHCVNPNGKSFAHITITQTGETFHFHSENSNFPRKSTRKSSGLGLSTFEKRLDLIYMGAYEYSVNIVDDVYISDLIIHLKK</sequence>
<keyword evidence="3" id="KW-0808">Transferase</keyword>
<dbReference type="GO" id="GO:0000155">
    <property type="term" value="F:phosphorelay sensor kinase activity"/>
    <property type="evidence" value="ECO:0007669"/>
    <property type="project" value="InterPro"/>
</dbReference>
<keyword evidence="1" id="KW-1133">Transmembrane helix</keyword>
<dbReference type="InterPro" id="IPR050640">
    <property type="entry name" value="Bact_2-comp_sensor_kinase"/>
</dbReference>
<dbReference type="EMBL" id="UHJL01000002">
    <property type="protein sequence ID" value="SUQ24115.1"/>
    <property type="molecule type" value="Genomic_DNA"/>
</dbReference>
<organism evidence="3 4">
    <name type="scientific">Fibrobacter succinogenes</name>
    <name type="common">Bacteroides succinogenes</name>
    <dbReference type="NCBI Taxonomy" id="833"/>
    <lineage>
        <taxon>Bacteria</taxon>
        <taxon>Pseudomonadati</taxon>
        <taxon>Fibrobacterota</taxon>
        <taxon>Fibrobacteria</taxon>
        <taxon>Fibrobacterales</taxon>
        <taxon>Fibrobacteraceae</taxon>
        <taxon>Fibrobacter</taxon>
    </lineage>
</organism>
<dbReference type="GO" id="GO:0016020">
    <property type="term" value="C:membrane"/>
    <property type="evidence" value="ECO:0007669"/>
    <property type="project" value="InterPro"/>
</dbReference>
<proteinExistence type="predicted"/>
<dbReference type="PANTHER" id="PTHR34220">
    <property type="entry name" value="SENSOR HISTIDINE KINASE YPDA"/>
    <property type="match status" value="1"/>
</dbReference>
<reference evidence="3 4" key="1">
    <citation type="submission" date="2017-08" db="EMBL/GenBank/DDBJ databases">
        <authorList>
            <person name="de Groot N.N."/>
        </authorList>
    </citation>
    <scope>NUCLEOTIDE SEQUENCE [LARGE SCALE GENOMIC DNA]</scope>
    <source>
        <strain evidence="3 4">HM2</strain>
    </source>
</reference>
<evidence type="ECO:0000313" key="3">
    <source>
        <dbReference type="EMBL" id="SUQ24115.1"/>
    </source>
</evidence>
<dbReference type="Proteomes" id="UP000255423">
    <property type="component" value="Unassembled WGS sequence"/>
</dbReference>
<feature type="transmembrane region" description="Helical" evidence="1">
    <location>
        <begin position="97"/>
        <end position="116"/>
    </location>
</feature>
<dbReference type="InterPro" id="IPR010559">
    <property type="entry name" value="Sig_transdc_His_kin_internal"/>
</dbReference>
<evidence type="ECO:0000259" key="2">
    <source>
        <dbReference type="Pfam" id="PF06580"/>
    </source>
</evidence>
<accession>A0A380S4R7</accession>
<feature type="domain" description="Signal transduction histidine kinase internal region" evidence="2">
    <location>
        <begin position="226"/>
        <end position="303"/>
    </location>
</feature>
<evidence type="ECO:0000313" key="4">
    <source>
        <dbReference type="Proteomes" id="UP000255423"/>
    </source>
</evidence>
<keyword evidence="3" id="KW-0418">Kinase</keyword>
<keyword evidence="1" id="KW-0812">Transmembrane</keyword>
<dbReference type="Pfam" id="PF06580">
    <property type="entry name" value="His_kinase"/>
    <property type="match status" value="1"/>
</dbReference>
<protein>
    <submittedName>
        <fullName evidence="3">Histidine kinase</fullName>
    </submittedName>
</protein>
<feature type="transmembrane region" description="Helical" evidence="1">
    <location>
        <begin position="183"/>
        <end position="206"/>
    </location>
</feature>
<gene>
    <name evidence="3" type="ORF">SAMN05661053_1508</name>
</gene>
<dbReference type="AlphaFoldDB" id="A0A380S4R7"/>
<evidence type="ECO:0000256" key="1">
    <source>
        <dbReference type="SAM" id="Phobius"/>
    </source>
</evidence>
<name>A0A380S4R7_FIBSU</name>
<feature type="transmembrane region" description="Helical" evidence="1">
    <location>
        <begin position="131"/>
        <end position="148"/>
    </location>
</feature>
<dbReference type="PANTHER" id="PTHR34220:SF7">
    <property type="entry name" value="SENSOR HISTIDINE KINASE YPDA"/>
    <property type="match status" value="1"/>
</dbReference>
<keyword evidence="1" id="KW-0472">Membrane</keyword>